<feature type="domain" description="HTH araC/xylS-type" evidence="4">
    <location>
        <begin position="236"/>
        <end position="334"/>
    </location>
</feature>
<organism evidence="5 6">
    <name type="scientific">Pedobacter caeni</name>
    <dbReference type="NCBI Taxonomy" id="288992"/>
    <lineage>
        <taxon>Bacteria</taxon>
        <taxon>Pseudomonadati</taxon>
        <taxon>Bacteroidota</taxon>
        <taxon>Sphingobacteriia</taxon>
        <taxon>Sphingobacteriales</taxon>
        <taxon>Sphingobacteriaceae</taxon>
        <taxon>Pedobacter</taxon>
    </lineage>
</organism>
<dbReference type="RefSeq" id="WP_073231059.1">
    <property type="nucleotide sequence ID" value="NZ_FQUQ01000002.1"/>
</dbReference>
<dbReference type="InterPro" id="IPR009057">
    <property type="entry name" value="Homeodomain-like_sf"/>
</dbReference>
<dbReference type="PROSITE" id="PS01124">
    <property type="entry name" value="HTH_ARAC_FAMILY_2"/>
    <property type="match status" value="1"/>
</dbReference>
<keyword evidence="1" id="KW-0805">Transcription regulation</keyword>
<dbReference type="GO" id="GO:0005829">
    <property type="term" value="C:cytosol"/>
    <property type="evidence" value="ECO:0007669"/>
    <property type="project" value="TreeGrafter"/>
</dbReference>
<evidence type="ECO:0000256" key="1">
    <source>
        <dbReference type="ARBA" id="ARBA00023015"/>
    </source>
</evidence>
<keyword evidence="6" id="KW-1185">Reference proteome</keyword>
<evidence type="ECO:0000313" key="6">
    <source>
        <dbReference type="Proteomes" id="UP000184287"/>
    </source>
</evidence>
<dbReference type="InterPro" id="IPR018060">
    <property type="entry name" value="HTH_AraC"/>
</dbReference>
<name>A0A1M5AV24_9SPHI</name>
<dbReference type="PANTHER" id="PTHR47894">
    <property type="entry name" value="HTH-TYPE TRANSCRIPTIONAL REGULATOR GADX"/>
    <property type="match status" value="1"/>
</dbReference>
<gene>
    <name evidence="5" type="ORF">SAMN04488522_102900</name>
</gene>
<dbReference type="Pfam" id="PF12833">
    <property type="entry name" value="HTH_18"/>
    <property type="match status" value="1"/>
</dbReference>
<dbReference type="Gene3D" id="1.10.10.60">
    <property type="entry name" value="Homeodomain-like"/>
    <property type="match status" value="1"/>
</dbReference>
<dbReference type="EMBL" id="FQUQ01000002">
    <property type="protein sequence ID" value="SHF34055.1"/>
    <property type="molecule type" value="Genomic_DNA"/>
</dbReference>
<protein>
    <submittedName>
        <fullName evidence="5">AraC-type DNA-binding protein</fullName>
    </submittedName>
</protein>
<proteinExistence type="predicted"/>
<evidence type="ECO:0000256" key="2">
    <source>
        <dbReference type="ARBA" id="ARBA00023125"/>
    </source>
</evidence>
<dbReference type="SUPFAM" id="SSF46689">
    <property type="entry name" value="Homeodomain-like"/>
    <property type="match status" value="1"/>
</dbReference>
<dbReference type="GO" id="GO:0000976">
    <property type="term" value="F:transcription cis-regulatory region binding"/>
    <property type="evidence" value="ECO:0007669"/>
    <property type="project" value="TreeGrafter"/>
</dbReference>
<evidence type="ECO:0000259" key="4">
    <source>
        <dbReference type="PROSITE" id="PS01124"/>
    </source>
</evidence>
<evidence type="ECO:0000313" key="5">
    <source>
        <dbReference type="EMBL" id="SHF34055.1"/>
    </source>
</evidence>
<dbReference type="PANTHER" id="PTHR47894:SF1">
    <property type="entry name" value="HTH-TYPE TRANSCRIPTIONAL REGULATOR VQSM"/>
    <property type="match status" value="1"/>
</dbReference>
<dbReference type="STRING" id="288992.SAMN04488522_102900"/>
<keyword evidence="3" id="KW-0804">Transcription</keyword>
<sequence length="336" mass="38168">MEDQVKKLVMSMLAYAVQRDIPAEVLCRLSNVSMEELKDEEKVLSDKQLNDVWLNALHLTRDQLFGLHFGESLQLSALGIVGEIIKASGTVGDALTIAASLTPLITTAFCLKITSDEQTFSIRFVPQLEDWEQHPALLQTLDFLIVFAIHELDGLLLKKVIPLSVSYAIAKDEVNEYTRVMRCAPIFNAGENSITFDQCYWNEPILSANFEMQRFLVKKLQPFTEMTLKEPATLQRRISNYLMSNSYLGIISQEQIASNFNISTRTLQRKLKEEGVNFQQLADDARKSLAIDYLKSGSYPIKQVSYMLGYNEIPAFIRSFKRWTGTTPAVYQTNNK</sequence>
<dbReference type="GO" id="GO:0003700">
    <property type="term" value="F:DNA-binding transcription factor activity"/>
    <property type="evidence" value="ECO:0007669"/>
    <property type="project" value="InterPro"/>
</dbReference>
<dbReference type="AlphaFoldDB" id="A0A1M5AV24"/>
<dbReference type="OrthoDB" id="5582699at2"/>
<reference evidence="6" key="1">
    <citation type="submission" date="2016-11" db="EMBL/GenBank/DDBJ databases">
        <authorList>
            <person name="Varghese N."/>
            <person name="Submissions S."/>
        </authorList>
    </citation>
    <scope>NUCLEOTIDE SEQUENCE [LARGE SCALE GENOMIC DNA]</scope>
    <source>
        <strain evidence="6">DSM 16990</strain>
    </source>
</reference>
<dbReference type="Proteomes" id="UP000184287">
    <property type="component" value="Unassembled WGS sequence"/>
</dbReference>
<evidence type="ECO:0000256" key="3">
    <source>
        <dbReference type="ARBA" id="ARBA00023163"/>
    </source>
</evidence>
<dbReference type="SMART" id="SM00342">
    <property type="entry name" value="HTH_ARAC"/>
    <property type="match status" value="1"/>
</dbReference>
<keyword evidence="2 5" id="KW-0238">DNA-binding</keyword>
<accession>A0A1M5AV24</accession>
<dbReference type="InterPro" id="IPR032687">
    <property type="entry name" value="AraC-type_N"/>
</dbReference>
<dbReference type="Pfam" id="PF12625">
    <property type="entry name" value="Arabinose_bd"/>
    <property type="match status" value="1"/>
</dbReference>